<reference evidence="4" key="1">
    <citation type="journal article" date="2019" name="Int. J. Syst. Evol. Microbiol.">
        <title>The Global Catalogue of Microorganisms (GCM) 10K type strain sequencing project: providing services to taxonomists for standard genome sequencing and annotation.</title>
        <authorList>
            <consortium name="The Broad Institute Genomics Platform"/>
            <consortium name="The Broad Institute Genome Sequencing Center for Infectious Disease"/>
            <person name="Wu L."/>
            <person name="Ma J."/>
        </authorList>
    </citation>
    <scope>NUCLEOTIDE SEQUENCE [LARGE SCALE GENOMIC DNA]</scope>
    <source>
        <strain evidence="4">CGMCC 1.15809</strain>
    </source>
</reference>
<dbReference type="EMBL" id="JBHSPW010000019">
    <property type="protein sequence ID" value="MFC5897110.1"/>
    <property type="molecule type" value="Genomic_DNA"/>
</dbReference>
<keyword evidence="2" id="KW-0472">Membrane</keyword>
<sequence>MSRSGDPFAFINAHQNLIFTILGVLGMVLLLFFLIRIPVQRAGGWKASRNAVRREAAATAHAFGAPLRALRAHRKALRLLIRHLRSPHTWRDAERAVTAARQAAAPGAAADRAPRPYAALVDGATVTVLLAGTAADAPGAPWSEDPADPRRWTVRREDLPAVAPSADDGPPLLVAVGVGEGRCAFLDLASGPAVTAVEGDARTAPALVRALTAQLDARLPEGLVTVAEGVHPRHPGAPVREAYRAARETEPRHGIAPVLAAAELPDPLPDDFGHSPGGPPRLRIVVPGRPRGHARRLLTDRHGQLLLTGTSLLTSANALGRALSRVLADLPPVLPPPPAAGTADGHPDALFDEDAAEATAAVGSRVPAPAGRRPVSTAKTPKNMENAAGAATAEEPPAPGASARSGAAGAPGVSARAAAADTAQDAADGFPGRAAPAGRGQEATGAAARPAARS</sequence>
<dbReference type="RefSeq" id="WP_386461464.1">
    <property type="nucleotide sequence ID" value="NZ_JBHSPW010000019.1"/>
</dbReference>
<keyword evidence="4" id="KW-1185">Reference proteome</keyword>
<keyword evidence="2" id="KW-0812">Transmembrane</keyword>
<evidence type="ECO:0000256" key="2">
    <source>
        <dbReference type="SAM" id="Phobius"/>
    </source>
</evidence>
<name>A0ABW1FT42_9ACTN</name>
<proteinExistence type="predicted"/>
<evidence type="ECO:0008006" key="5">
    <source>
        <dbReference type="Google" id="ProtNLM"/>
    </source>
</evidence>
<accession>A0ABW1FT42</accession>
<gene>
    <name evidence="3" type="ORF">ACFP3M_30335</name>
</gene>
<comment type="caution">
    <text evidence="3">The sequence shown here is derived from an EMBL/GenBank/DDBJ whole genome shotgun (WGS) entry which is preliminary data.</text>
</comment>
<feature type="transmembrane region" description="Helical" evidence="2">
    <location>
        <begin position="17"/>
        <end position="39"/>
    </location>
</feature>
<dbReference type="Proteomes" id="UP001596241">
    <property type="component" value="Unassembled WGS sequence"/>
</dbReference>
<evidence type="ECO:0000256" key="1">
    <source>
        <dbReference type="SAM" id="MobiDB-lite"/>
    </source>
</evidence>
<protein>
    <recommendedName>
        <fullName evidence="5">Type VII secretion protein EccE</fullName>
    </recommendedName>
</protein>
<feature type="compositionally biased region" description="Low complexity" evidence="1">
    <location>
        <begin position="387"/>
        <end position="454"/>
    </location>
</feature>
<evidence type="ECO:0000313" key="3">
    <source>
        <dbReference type="EMBL" id="MFC5897110.1"/>
    </source>
</evidence>
<feature type="region of interest" description="Disordered" evidence="1">
    <location>
        <begin position="358"/>
        <end position="454"/>
    </location>
</feature>
<organism evidence="3 4">
    <name type="scientific">Streptomyces ramulosus</name>
    <dbReference type="NCBI Taxonomy" id="47762"/>
    <lineage>
        <taxon>Bacteria</taxon>
        <taxon>Bacillati</taxon>
        <taxon>Actinomycetota</taxon>
        <taxon>Actinomycetes</taxon>
        <taxon>Kitasatosporales</taxon>
        <taxon>Streptomycetaceae</taxon>
        <taxon>Streptomyces</taxon>
    </lineage>
</organism>
<evidence type="ECO:0000313" key="4">
    <source>
        <dbReference type="Proteomes" id="UP001596241"/>
    </source>
</evidence>
<keyword evidence="2" id="KW-1133">Transmembrane helix</keyword>